<reference evidence="3 4" key="1">
    <citation type="submission" date="2024-06" db="EMBL/GenBank/DDBJ databases">
        <title>Genomic Encyclopedia of Type Strains, Phase IV (KMG-IV): sequencing the most valuable type-strain genomes for metagenomic binning, comparative biology and taxonomic classification.</title>
        <authorList>
            <person name="Goeker M."/>
        </authorList>
    </citation>
    <scope>NUCLEOTIDE SEQUENCE [LARGE SCALE GENOMIC DNA]</scope>
    <source>
        <strain evidence="3 4">DSM 21331</strain>
    </source>
</reference>
<protein>
    <recommendedName>
        <fullName evidence="5">Secreted protein</fullName>
    </recommendedName>
</protein>
<accession>A0ABV2L9Z4</accession>
<proteinExistence type="predicted"/>
<feature type="region of interest" description="Disordered" evidence="1">
    <location>
        <begin position="52"/>
        <end position="72"/>
    </location>
</feature>
<evidence type="ECO:0000256" key="1">
    <source>
        <dbReference type="SAM" id="MobiDB-lite"/>
    </source>
</evidence>
<feature type="chain" id="PRO_5047222531" description="Secreted protein" evidence="2">
    <location>
        <begin position="20"/>
        <end position="72"/>
    </location>
</feature>
<name>A0ABV2L9Z4_9HYPH</name>
<dbReference type="EMBL" id="JBEPMM010000012">
    <property type="protein sequence ID" value="MET3694162.1"/>
    <property type="molecule type" value="Genomic_DNA"/>
</dbReference>
<comment type="caution">
    <text evidence="3">The sequence shown here is derived from an EMBL/GenBank/DDBJ whole genome shotgun (WGS) entry which is preliminary data.</text>
</comment>
<feature type="signal peptide" evidence="2">
    <location>
        <begin position="1"/>
        <end position="19"/>
    </location>
</feature>
<keyword evidence="4" id="KW-1185">Reference proteome</keyword>
<dbReference type="Proteomes" id="UP001549145">
    <property type="component" value="Unassembled WGS sequence"/>
</dbReference>
<evidence type="ECO:0000256" key="2">
    <source>
        <dbReference type="SAM" id="SignalP"/>
    </source>
</evidence>
<keyword evidence="2" id="KW-0732">Signal</keyword>
<organism evidence="3 4">
    <name type="scientific">Methylobacterium goesingense</name>
    <dbReference type="NCBI Taxonomy" id="243690"/>
    <lineage>
        <taxon>Bacteria</taxon>
        <taxon>Pseudomonadati</taxon>
        <taxon>Pseudomonadota</taxon>
        <taxon>Alphaproteobacteria</taxon>
        <taxon>Hyphomicrobiales</taxon>
        <taxon>Methylobacteriaceae</taxon>
        <taxon>Methylobacterium</taxon>
    </lineage>
</organism>
<sequence>MRLLIACSIVAVCCTAAPADELNDMPDIACAQASSALERAQIGCSDANLASVDPRAGGSSRARSEDDGAKAN</sequence>
<evidence type="ECO:0000313" key="3">
    <source>
        <dbReference type="EMBL" id="MET3694162.1"/>
    </source>
</evidence>
<evidence type="ECO:0000313" key="4">
    <source>
        <dbReference type="Proteomes" id="UP001549145"/>
    </source>
</evidence>
<feature type="compositionally biased region" description="Basic and acidic residues" evidence="1">
    <location>
        <begin position="62"/>
        <end position="72"/>
    </location>
</feature>
<dbReference type="RefSeq" id="WP_238281767.1">
    <property type="nucleotide sequence ID" value="NZ_BPQL01000137.1"/>
</dbReference>
<evidence type="ECO:0008006" key="5">
    <source>
        <dbReference type="Google" id="ProtNLM"/>
    </source>
</evidence>
<gene>
    <name evidence="3" type="ORF">ABID43_003721</name>
</gene>